<name>A0AAN0KDN1_9ACTN</name>
<reference evidence="8" key="1">
    <citation type="journal article" date="2024" name="Int. J. Syst. Evol. Microbiol.">
        <title>Brooklawnia propionicigenes sp. nov., a facultatively anaerobic, propionate-producing bacterium isolated from a methanogenic reactor treating waste from cattle farms.</title>
        <authorList>
            <person name="Akita Y."/>
            <person name="Ueki A."/>
            <person name="Tonouchi A."/>
            <person name="Sugawara Y."/>
            <person name="Honma S."/>
            <person name="Kaku N."/>
            <person name="Ueki K."/>
        </authorList>
    </citation>
    <scope>NUCLEOTIDE SEQUENCE</scope>
    <source>
        <strain evidence="8">SH051</strain>
    </source>
</reference>
<feature type="transmembrane region" description="Helical" evidence="7">
    <location>
        <begin position="166"/>
        <end position="189"/>
    </location>
</feature>
<dbReference type="InterPro" id="IPR036259">
    <property type="entry name" value="MFS_trans_sf"/>
</dbReference>
<keyword evidence="4 7" id="KW-0812">Transmembrane</keyword>
<keyword evidence="3" id="KW-1003">Cell membrane</keyword>
<feature type="transmembrane region" description="Helical" evidence="7">
    <location>
        <begin position="103"/>
        <end position="122"/>
    </location>
</feature>
<feature type="transmembrane region" description="Helical" evidence="7">
    <location>
        <begin position="313"/>
        <end position="335"/>
    </location>
</feature>
<dbReference type="Gene3D" id="1.20.1250.20">
    <property type="entry name" value="MFS general substrate transporter like domains"/>
    <property type="match status" value="1"/>
</dbReference>
<dbReference type="SUPFAM" id="SSF103473">
    <property type="entry name" value="MFS general substrate transporter"/>
    <property type="match status" value="1"/>
</dbReference>
<feature type="transmembrane region" description="Helical" evidence="7">
    <location>
        <begin position="41"/>
        <end position="65"/>
    </location>
</feature>
<feature type="transmembrane region" description="Helical" evidence="7">
    <location>
        <begin position="244"/>
        <end position="264"/>
    </location>
</feature>
<sequence length="444" mass="45811">MGVACGGTVAGVSNGQTRLVDRLRGIFADTRPLTSPDFRRLWTANIVTVIGAQLTVVAVPAQIYAITSSSAMVGLTGVFGLVPLIVMGLWGGALADVMDRRRLLEITTGGLIVTSALFWAQAALSLDNVWLLLGIFALQQAFFAVNQPTRTAILPKLVPADQLPAANALNMTVLSAGAIAGPLVGGALIPVLGYSWLYLIDTITLMATLYAVWRLKPMPVEGTTGAPGLRSVIDGLIYLSGHKILLLSFAVDLIAMIFGMPRALFPEIAHVSFGGPIEGGVQFALLYAAMPAGAVLGGVFGGWVSRVHRQGAAVLWAVTAWGGSMALMGLAVGLSGWQTRVALGVALGMLVVGGASDMVSAAFRQSILLSATDDAVRGRMQGVFIVVVAGGPRLADVLHGAASDVVGPAWATGGGGLLVVAGMAAIALAFPAFRNYSIAKAKDE</sequence>
<evidence type="ECO:0000256" key="7">
    <source>
        <dbReference type="SAM" id="Phobius"/>
    </source>
</evidence>
<proteinExistence type="predicted"/>
<dbReference type="PANTHER" id="PTHR23513">
    <property type="entry name" value="INTEGRAL MEMBRANE EFFLUX PROTEIN-RELATED"/>
    <property type="match status" value="1"/>
</dbReference>
<dbReference type="EMBL" id="AP028056">
    <property type="protein sequence ID" value="BEH02029.1"/>
    <property type="molecule type" value="Genomic_DNA"/>
</dbReference>
<evidence type="ECO:0000256" key="3">
    <source>
        <dbReference type="ARBA" id="ARBA00022475"/>
    </source>
</evidence>
<evidence type="ECO:0000313" key="8">
    <source>
        <dbReference type="EMBL" id="BEH02029.1"/>
    </source>
</evidence>
<evidence type="ECO:0000313" key="9">
    <source>
        <dbReference type="Proteomes" id="UP001431656"/>
    </source>
</evidence>
<feature type="transmembrane region" description="Helical" evidence="7">
    <location>
        <begin position="71"/>
        <end position="91"/>
    </location>
</feature>
<evidence type="ECO:0000256" key="2">
    <source>
        <dbReference type="ARBA" id="ARBA00022448"/>
    </source>
</evidence>
<feature type="transmembrane region" description="Helical" evidence="7">
    <location>
        <begin position="284"/>
        <end position="304"/>
    </location>
</feature>
<dbReference type="CDD" id="cd06173">
    <property type="entry name" value="MFS_MefA_like"/>
    <property type="match status" value="1"/>
</dbReference>
<evidence type="ECO:0000256" key="4">
    <source>
        <dbReference type="ARBA" id="ARBA00022692"/>
    </source>
</evidence>
<feature type="transmembrane region" description="Helical" evidence="7">
    <location>
        <begin position="408"/>
        <end position="433"/>
    </location>
</feature>
<keyword evidence="6 7" id="KW-0472">Membrane</keyword>
<dbReference type="KEGG" id="broo:brsh051_13100"/>
<evidence type="ECO:0000256" key="6">
    <source>
        <dbReference type="ARBA" id="ARBA00023136"/>
    </source>
</evidence>
<protein>
    <submittedName>
        <fullName evidence="8">MFS transporter</fullName>
    </submittedName>
</protein>
<evidence type="ECO:0000256" key="1">
    <source>
        <dbReference type="ARBA" id="ARBA00004429"/>
    </source>
</evidence>
<feature type="transmembrane region" description="Helical" evidence="7">
    <location>
        <begin position="383"/>
        <end position="402"/>
    </location>
</feature>
<dbReference type="PANTHER" id="PTHR23513:SF9">
    <property type="entry name" value="ENTEROBACTIN EXPORTER ENTS"/>
    <property type="match status" value="1"/>
</dbReference>
<gene>
    <name evidence="8" type="ORF">brsh051_13100</name>
</gene>
<dbReference type="Proteomes" id="UP001431656">
    <property type="component" value="Chromosome"/>
</dbReference>
<dbReference type="Pfam" id="PF05977">
    <property type="entry name" value="MFS_3"/>
    <property type="match status" value="1"/>
</dbReference>
<keyword evidence="5 7" id="KW-1133">Transmembrane helix</keyword>
<dbReference type="InterPro" id="IPR010290">
    <property type="entry name" value="TM_effector"/>
</dbReference>
<accession>A0AAN0KDN1</accession>
<feature type="transmembrane region" description="Helical" evidence="7">
    <location>
        <begin position="341"/>
        <end position="363"/>
    </location>
</feature>
<dbReference type="AlphaFoldDB" id="A0AAN0KDN1"/>
<keyword evidence="9" id="KW-1185">Reference proteome</keyword>
<evidence type="ECO:0000256" key="5">
    <source>
        <dbReference type="ARBA" id="ARBA00022989"/>
    </source>
</evidence>
<organism evidence="8 9">
    <name type="scientific">Brooklawnia propionicigenes</name>
    <dbReference type="NCBI Taxonomy" id="3041175"/>
    <lineage>
        <taxon>Bacteria</taxon>
        <taxon>Bacillati</taxon>
        <taxon>Actinomycetota</taxon>
        <taxon>Actinomycetes</taxon>
        <taxon>Propionibacteriales</taxon>
        <taxon>Propionibacteriaceae</taxon>
        <taxon>Brooklawnia</taxon>
    </lineage>
</organism>
<dbReference type="GO" id="GO:0005886">
    <property type="term" value="C:plasma membrane"/>
    <property type="evidence" value="ECO:0007669"/>
    <property type="project" value="UniProtKB-SubCell"/>
</dbReference>
<comment type="subcellular location">
    <subcellularLocation>
        <location evidence="1">Cell inner membrane</location>
        <topology evidence="1">Multi-pass membrane protein</topology>
    </subcellularLocation>
</comment>
<keyword evidence="2" id="KW-0813">Transport</keyword>